<name>A0A5N5H248_9ROSA</name>
<keyword evidence="3" id="KW-1185">Reference proteome</keyword>
<evidence type="ECO:0000313" key="2">
    <source>
        <dbReference type="EMBL" id="KAB2621347.1"/>
    </source>
</evidence>
<dbReference type="EMBL" id="SMOL01000231">
    <property type="protein sequence ID" value="KAB2621347.1"/>
    <property type="molecule type" value="Genomic_DNA"/>
</dbReference>
<dbReference type="PANTHER" id="PTHR31541:SF25">
    <property type="entry name" value="GAMMA-GLIADIN B"/>
    <property type="match status" value="1"/>
</dbReference>
<dbReference type="PANTHER" id="PTHR31541">
    <property type="entry name" value="B3 DOMAIN PLANT PROTEIN-RELATED"/>
    <property type="match status" value="1"/>
</dbReference>
<dbReference type="InterPro" id="IPR005508">
    <property type="entry name" value="At2g31720-like"/>
</dbReference>
<protein>
    <submittedName>
        <fullName evidence="2">B3 domain-containing protein</fullName>
    </submittedName>
</protein>
<proteinExistence type="predicted"/>
<feature type="region of interest" description="Disordered" evidence="1">
    <location>
        <begin position="120"/>
        <end position="155"/>
    </location>
</feature>
<feature type="compositionally biased region" description="Basic residues" evidence="1">
    <location>
        <begin position="128"/>
        <end position="137"/>
    </location>
</feature>
<accession>A0A5N5H248</accession>
<dbReference type="GO" id="GO:0003677">
    <property type="term" value="F:DNA binding"/>
    <property type="evidence" value="ECO:0007669"/>
    <property type="project" value="InterPro"/>
</dbReference>
<reference evidence="2 3" key="3">
    <citation type="submission" date="2019-11" db="EMBL/GenBank/DDBJ databases">
        <title>A de novo genome assembly of a pear dwarfing rootstock.</title>
        <authorList>
            <person name="Wang F."/>
            <person name="Wang J."/>
            <person name="Li S."/>
            <person name="Zhang Y."/>
            <person name="Fang M."/>
            <person name="Ma L."/>
            <person name="Zhao Y."/>
            <person name="Jiang S."/>
        </authorList>
    </citation>
    <scope>NUCLEOTIDE SEQUENCE [LARGE SCALE GENOMIC DNA]</scope>
    <source>
        <strain evidence="2">S2</strain>
        <tissue evidence="2">Leaf</tissue>
    </source>
</reference>
<organism evidence="2 3">
    <name type="scientific">Pyrus ussuriensis x Pyrus communis</name>
    <dbReference type="NCBI Taxonomy" id="2448454"/>
    <lineage>
        <taxon>Eukaryota</taxon>
        <taxon>Viridiplantae</taxon>
        <taxon>Streptophyta</taxon>
        <taxon>Embryophyta</taxon>
        <taxon>Tracheophyta</taxon>
        <taxon>Spermatophyta</taxon>
        <taxon>Magnoliopsida</taxon>
        <taxon>eudicotyledons</taxon>
        <taxon>Gunneridae</taxon>
        <taxon>Pentapetalae</taxon>
        <taxon>rosids</taxon>
        <taxon>fabids</taxon>
        <taxon>Rosales</taxon>
        <taxon>Rosaceae</taxon>
        <taxon>Amygdaloideae</taxon>
        <taxon>Maleae</taxon>
        <taxon>Pyrus</taxon>
    </lineage>
</organism>
<evidence type="ECO:0000256" key="1">
    <source>
        <dbReference type="SAM" id="MobiDB-lite"/>
    </source>
</evidence>
<reference evidence="3" key="2">
    <citation type="submission" date="2019-10" db="EMBL/GenBank/DDBJ databases">
        <title>A de novo genome assembly of a pear dwarfing rootstock.</title>
        <authorList>
            <person name="Wang F."/>
            <person name="Wang J."/>
            <person name="Li S."/>
            <person name="Zhang Y."/>
            <person name="Fang M."/>
            <person name="Ma L."/>
            <person name="Zhao Y."/>
            <person name="Jiang S."/>
        </authorList>
    </citation>
    <scope>NUCLEOTIDE SEQUENCE [LARGE SCALE GENOMIC DNA]</scope>
</reference>
<evidence type="ECO:0000313" key="3">
    <source>
        <dbReference type="Proteomes" id="UP000327157"/>
    </source>
</evidence>
<comment type="caution">
    <text evidence="2">The sequence shown here is derived from an EMBL/GenBank/DDBJ whole genome shotgun (WGS) entry which is preliminary data.</text>
</comment>
<sequence length="194" mass="22813">MWDNRSLKIPTTITWDDVRKLKFESFNKLLAKVKAIARNRDEELDLLQKRVVIDLVEFERKAAKKFRLAKKRKATSAYYDEEKPASVCYHQKDRKLDYRSSSRSRRDEYESYKNCDEDLEEQRSMSMMKKKKQKPAKKVANTKPSAPSIPSPMPELPNEFKEKIASLHGYQVQLVIQKQLFKTDFSSGLVSRCQ</sequence>
<dbReference type="AlphaFoldDB" id="A0A5N5H248"/>
<dbReference type="OrthoDB" id="1935604at2759"/>
<dbReference type="Proteomes" id="UP000327157">
    <property type="component" value="Chromosome 4"/>
</dbReference>
<reference evidence="2 3" key="1">
    <citation type="submission" date="2019-09" db="EMBL/GenBank/DDBJ databases">
        <authorList>
            <person name="Ou C."/>
        </authorList>
    </citation>
    <scope>NUCLEOTIDE SEQUENCE [LARGE SCALE GENOMIC DNA]</scope>
    <source>
        <strain evidence="2">S2</strain>
        <tissue evidence="2">Leaf</tissue>
    </source>
</reference>
<gene>
    <name evidence="2" type="ORF">D8674_023529</name>
</gene>